<evidence type="ECO:0000313" key="2">
    <source>
        <dbReference type="Proteomes" id="UP000467841"/>
    </source>
</evidence>
<evidence type="ECO:0008006" key="3">
    <source>
        <dbReference type="Google" id="ProtNLM"/>
    </source>
</evidence>
<accession>A0A6D2HI23</accession>
<sequence>MTSIVDVYSCKSFKSQWKIRVKILKKWKQYLNGVETMEMIVVDDKENPDTFATPSFKRKEEVGDALDLQSKSKKFCTPSK</sequence>
<keyword evidence="2" id="KW-1185">Reference proteome</keyword>
<evidence type="ECO:0000313" key="1">
    <source>
        <dbReference type="EMBL" id="CAA7015747.1"/>
    </source>
</evidence>
<dbReference type="OrthoDB" id="1132627at2759"/>
<comment type="caution">
    <text evidence="1">The sequence shown here is derived from an EMBL/GenBank/DDBJ whole genome shotgun (WGS) entry which is preliminary data.</text>
</comment>
<name>A0A6D2HI23_9BRAS</name>
<reference evidence="1" key="1">
    <citation type="submission" date="2020-01" db="EMBL/GenBank/DDBJ databases">
        <authorList>
            <person name="Mishra B."/>
        </authorList>
    </citation>
    <scope>NUCLEOTIDE SEQUENCE [LARGE SCALE GENOMIC DNA]</scope>
</reference>
<gene>
    <name evidence="1" type="ORF">MERR_LOCUS2982</name>
</gene>
<dbReference type="AlphaFoldDB" id="A0A6D2HI23"/>
<dbReference type="Proteomes" id="UP000467841">
    <property type="component" value="Unassembled WGS sequence"/>
</dbReference>
<protein>
    <recommendedName>
        <fullName evidence="3">DUF223 domain-containing protein</fullName>
    </recommendedName>
</protein>
<dbReference type="EMBL" id="CACVBM020000199">
    <property type="protein sequence ID" value="CAA7015747.1"/>
    <property type="molecule type" value="Genomic_DNA"/>
</dbReference>
<proteinExistence type="predicted"/>
<organism evidence="1 2">
    <name type="scientific">Microthlaspi erraticum</name>
    <dbReference type="NCBI Taxonomy" id="1685480"/>
    <lineage>
        <taxon>Eukaryota</taxon>
        <taxon>Viridiplantae</taxon>
        <taxon>Streptophyta</taxon>
        <taxon>Embryophyta</taxon>
        <taxon>Tracheophyta</taxon>
        <taxon>Spermatophyta</taxon>
        <taxon>Magnoliopsida</taxon>
        <taxon>eudicotyledons</taxon>
        <taxon>Gunneridae</taxon>
        <taxon>Pentapetalae</taxon>
        <taxon>rosids</taxon>
        <taxon>malvids</taxon>
        <taxon>Brassicales</taxon>
        <taxon>Brassicaceae</taxon>
        <taxon>Coluteocarpeae</taxon>
        <taxon>Microthlaspi</taxon>
    </lineage>
</organism>